<dbReference type="InterPro" id="IPR041492">
    <property type="entry name" value="HAD_2"/>
</dbReference>
<proteinExistence type="inferred from homology"/>
<dbReference type="GO" id="GO:0005829">
    <property type="term" value="C:cytosol"/>
    <property type="evidence" value="ECO:0007669"/>
    <property type="project" value="TreeGrafter"/>
</dbReference>
<name>A0AAX3BBA3_9SPIR</name>
<dbReference type="InterPro" id="IPR006439">
    <property type="entry name" value="HAD-SF_hydro_IA"/>
</dbReference>
<dbReference type="PANTHER" id="PTHR43434">
    <property type="entry name" value="PHOSPHOGLYCOLATE PHOSPHATASE"/>
    <property type="match status" value="1"/>
</dbReference>
<reference evidence="6" key="2">
    <citation type="submission" date="2022-06" db="EMBL/GenBank/DDBJ databases">
        <title>Thermospira aquatica gen. nov., sp. nov.</title>
        <authorList>
            <person name="Ben Ali Gam Z."/>
            <person name="Labat M."/>
        </authorList>
    </citation>
    <scope>NUCLEOTIDE SEQUENCE</scope>
    <source>
        <strain evidence="6">F1F22</strain>
    </source>
</reference>
<dbReference type="Gene3D" id="3.30.1370.110">
    <property type="match status" value="1"/>
</dbReference>
<dbReference type="Pfam" id="PF01713">
    <property type="entry name" value="Smr"/>
    <property type="match status" value="1"/>
</dbReference>
<comment type="catalytic activity">
    <reaction evidence="1">
        <text>2-phosphoglycolate + H2O = glycolate + phosphate</text>
        <dbReference type="Rhea" id="RHEA:14369"/>
        <dbReference type="ChEBI" id="CHEBI:15377"/>
        <dbReference type="ChEBI" id="CHEBI:29805"/>
        <dbReference type="ChEBI" id="CHEBI:43474"/>
        <dbReference type="ChEBI" id="CHEBI:58033"/>
        <dbReference type="EC" id="3.1.3.18"/>
    </reaction>
</comment>
<dbReference type="InterPro" id="IPR002625">
    <property type="entry name" value="Smr_dom"/>
</dbReference>
<evidence type="ECO:0000313" key="6">
    <source>
        <dbReference type="EMBL" id="URA09546.1"/>
    </source>
</evidence>
<dbReference type="Pfam" id="PF13419">
    <property type="entry name" value="HAD_2"/>
    <property type="match status" value="1"/>
</dbReference>
<dbReference type="PROSITE" id="PS50828">
    <property type="entry name" value="SMR"/>
    <property type="match status" value="1"/>
</dbReference>
<dbReference type="Gene3D" id="3.40.50.1000">
    <property type="entry name" value="HAD superfamily/HAD-like"/>
    <property type="match status" value="1"/>
</dbReference>
<reference evidence="6" key="1">
    <citation type="submission" date="2021-04" db="EMBL/GenBank/DDBJ databases">
        <authorList>
            <person name="Postec A."/>
        </authorList>
    </citation>
    <scope>NUCLEOTIDE SEQUENCE</scope>
    <source>
        <strain evidence="6">F1F22</strain>
    </source>
</reference>
<gene>
    <name evidence="6" type="ORF">KDW03_08610</name>
</gene>
<keyword evidence="6" id="KW-0378">Hydrolase</keyword>
<evidence type="ECO:0000256" key="2">
    <source>
        <dbReference type="ARBA" id="ARBA00004818"/>
    </source>
</evidence>
<accession>A0AAX3BBA3</accession>
<dbReference type="GO" id="GO:0006281">
    <property type="term" value="P:DNA repair"/>
    <property type="evidence" value="ECO:0007669"/>
    <property type="project" value="TreeGrafter"/>
</dbReference>
<evidence type="ECO:0000256" key="4">
    <source>
        <dbReference type="ARBA" id="ARBA00013078"/>
    </source>
</evidence>
<dbReference type="Gene3D" id="1.10.150.240">
    <property type="entry name" value="Putative phosphatase, domain 2"/>
    <property type="match status" value="1"/>
</dbReference>
<comment type="similarity">
    <text evidence="3">Belongs to the HAD-like hydrolase superfamily. CbbY/CbbZ/Gph/YieH family.</text>
</comment>
<evidence type="ECO:0000256" key="1">
    <source>
        <dbReference type="ARBA" id="ARBA00000830"/>
    </source>
</evidence>
<dbReference type="InterPro" id="IPR023198">
    <property type="entry name" value="PGP-like_dom2"/>
</dbReference>
<keyword evidence="7" id="KW-1185">Reference proteome</keyword>
<dbReference type="InterPro" id="IPR023214">
    <property type="entry name" value="HAD_sf"/>
</dbReference>
<dbReference type="GO" id="GO:0008967">
    <property type="term" value="F:phosphoglycolate phosphatase activity"/>
    <property type="evidence" value="ECO:0007669"/>
    <property type="project" value="UniProtKB-EC"/>
</dbReference>
<comment type="pathway">
    <text evidence="2">Organic acid metabolism; glycolate biosynthesis; glycolate from 2-phosphoglycolate: step 1/1.</text>
</comment>
<dbReference type="EC" id="3.1.3.18" evidence="4"/>
<dbReference type="SMART" id="SM00463">
    <property type="entry name" value="SMR"/>
    <property type="match status" value="1"/>
</dbReference>
<evidence type="ECO:0000313" key="7">
    <source>
        <dbReference type="Proteomes" id="UP001056539"/>
    </source>
</evidence>
<evidence type="ECO:0000259" key="5">
    <source>
        <dbReference type="PROSITE" id="PS50828"/>
    </source>
</evidence>
<dbReference type="SFLD" id="SFLDG01129">
    <property type="entry name" value="C1.5:_HAD__Beta-PGM__Phosphata"/>
    <property type="match status" value="1"/>
</dbReference>
<dbReference type="InterPro" id="IPR036412">
    <property type="entry name" value="HAD-like_sf"/>
</dbReference>
<protein>
    <recommendedName>
        <fullName evidence="4">phosphoglycolate phosphatase</fullName>
        <ecNumber evidence="4">3.1.3.18</ecNumber>
    </recommendedName>
</protein>
<feature type="domain" description="Smr" evidence="5">
    <location>
        <begin position="221"/>
        <end position="288"/>
    </location>
</feature>
<organism evidence="6 7">
    <name type="scientific">Thermospira aquatica</name>
    <dbReference type="NCBI Taxonomy" id="2828656"/>
    <lineage>
        <taxon>Bacteria</taxon>
        <taxon>Pseudomonadati</taxon>
        <taxon>Spirochaetota</taxon>
        <taxon>Spirochaetia</taxon>
        <taxon>Brevinematales</taxon>
        <taxon>Thermospiraceae</taxon>
        <taxon>Thermospira</taxon>
    </lineage>
</organism>
<dbReference type="EMBL" id="CP073355">
    <property type="protein sequence ID" value="URA09546.1"/>
    <property type="molecule type" value="Genomic_DNA"/>
</dbReference>
<dbReference type="AlphaFoldDB" id="A0AAX3BBA3"/>
<dbReference type="SFLD" id="SFLDS00003">
    <property type="entry name" value="Haloacid_Dehalogenase"/>
    <property type="match status" value="1"/>
</dbReference>
<dbReference type="RefSeq" id="WP_271434678.1">
    <property type="nucleotide sequence ID" value="NZ_CP073355.1"/>
</dbReference>
<dbReference type="NCBIfam" id="TIGR01549">
    <property type="entry name" value="HAD-SF-IA-v1"/>
    <property type="match status" value="1"/>
</dbReference>
<dbReference type="SUPFAM" id="SSF160443">
    <property type="entry name" value="SMR domain-like"/>
    <property type="match status" value="1"/>
</dbReference>
<dbReference type="InterPro" id="IPR050155">
    <property type="entry name" value="HAD-like_hydrolase_sf"/>
</dbReference>
<dbReference type="InterPro" id="IPR036063">
    <property type="entry name" value="Smr_dom_sf"/>
</dbReference>
<evidence type="ECO:0000256" key="3">
    <source>
        <dbReference type="ARBA" id="ARBA00006171"/>
    </source>
</evidence>
<dbReference type="Proteomes" id="UP001056539">
    <property type="component" value="Chromosome"/>
</dbReference>
<dbReference type="SUPFAM" id="SSF56784">
    <property type="entry name" value="HAD-like"/>
    <property type="match status" value="1"/>
</dbReference>
<dbReference type="KEGG" id="taqu:KDW03_08610"/>
<sequence length="298" mass="34490">MVRYAAIIWDMDGTLVDSLPVIYEAFSKMLVRFGREPVSREWMKKRIGFPFRETMEVVGLGEDAIQYYREVYFSLWEKHKPFEGIEAVLAELYGKIPMVIVSNKSREGIQRTLSPWNGERWFDLIVSENDVTHPKPHPEAFELVKRFWKEQGKPLEGKDVLMVGDTEIDETFAKNVGMEFAYARWGYGEVNAPDYILKKPSDLIQIVGWDEELPLCNGPELDLHGFASQDVSRVVKTYLDEAYRKGYTMVRVIPGKGKSVRKQQVAKILQEHPLVKDFRESHPMWGGWGSYDVFLKGE</sequence>
<dbReference type="PANTHER" id="PTHR43434:SF1">
    <property type="entry name" value="PHOSPHOGLYCOLATE PHOSPHATASE"/>
    <property type="match status" value="1"/>
</dbReference>